<dbReference type="AlphaFoldDB" id="A0A645JF37"/>
<dbReference type="EC" id="2.3.1.182" evidence="5"/>
<name>A0A645JF37_9ZZZZ</name>
<dbReference type="GO" id="GO:0009098">
    <property type="term" value="P:L-leucine biosynthetic process"/>
    <property type="evidence" value="ECO:0007669"/>
    <property type="project" value="InterPro"/>
</dbReference>
<comment type="similarity">
    <text evidence="1">Belongs to the alpha-IPM synthase/homocitrate synthase family.</text>
</comment>
<dbReference type="InterPro" id="IPR013709">
    <property type="entry name" value="2-isopropylmalate_synth_dimer"/>
</dbReference>
<dbReference type="Gene3D" id="3.30.160.270">
    <property type="match status" value="1"/>
</dbReference>
<dbReference type="PANTHER" id="PTHR43538:SF1">
    <property type="entry name" value="(R)-CITRAMALATE SYNTHASE"/>
    <property type="match status" value="1"/>
</dbReference>
<feature type="domain" description="2-isopropylmalate synthase LeuA allosteric (dimerisation)" evidence="4">
    <location>
        <begin position="1"/>
        <end position="80"/>
    </location>
</feature>
<comment type="caution">
    <text evidence="5">The sequence shown here is derived from an EMBL/GenBank/DDBJ whole genome shotgun (WGS) entry which is preliminary data.</text>
</comment>
<dbReference type="SMART" id="SM00917">
    <property type="entry name" value="LeuA_dimer"/>
    <property type="match status" value="1"/>
</dbReference>
<proteinExistence type="inferred from homology"/>
<evidence type="ECO:0000256" key="2">
    <source>
        <dbReference type="ARBA" id="ARBA00022679"/>
    </source>
</evidence>
<gene>
    <name evidence="5" type="primary">cimA_12</name>
    <name evidence="5" type="ORF">SDC9_209968</name>
</gene>
<dbReference type="EMBL" id="VSSQ01139919">
    <property type="protein sequence ID" value="MPN62221.1"/>
    <property type="molecule type" value="Genomic_DNA"/>
</dbReference>
<keyword evidence="2 5" id="KW-0808">Transferase</keyword>
<dbReference type="GO" id="GO:0003852">
    <property type="term" value="F:2-isopropylmalate synthase activity"/>
    <property type="evidence" value="ECO:0007669"/>
    <property type="project" value="InterPro"/>
</dbReference>
<dbReference type="Pfam" id="PF08502">
    <property type="entry name" value="LeuA_dimer"/>
    <property type="match status" value="1"/>
</dbReference>
<keyword evidence="5" id="KW-0012">Acyltransferase</keyword>
<comment type="pathway">
    <text evidence="3">Amino-acid biosynthesis.</text>
</comment>
<evidence type="ECO:0000256" key="3">
    <source>
        <dbReference type="ARBA" id="ARBA00029440"/>
    </source>
</evidence>
<evidence type="ECO:0000259" key="4">
    <source>
        <dbReference type="SMART" id="SM00917"/>
    </source>
</evidence>
<dbReference type="SUPFAM" id="SSF110921">
    <property type="entry name" value="2-isopropylmalate synthase LeuA, allosteric (dimerisation) domain"/>
    <property type="match status" value="1"/>
</dbReference>
<accession>A0A645JF37</accession>
<dbReference type="InterPro" id="IPR036230">
    <property type="entry name" value="LeuA_allosteric_dom_sf"/>
</dbReference>
<protein>
    <submittedName>
        <fullName evidence="5">(R)-citramalate synthase</fullName>
        <ecNumber evidence="5">2.3.1.182</ecNumber>
    </submittedName>
</protein>
<organism evidence="5">
    <name type="scientific">bioreactor metagenome</name>
    <dbReference type="NCBI Taxonomy" id="1076179"/>
    <lineage>
        <taxon>unclassified sequences</taxon>
        <taxon>metagenomes</taxon>
        <taxon>ecological metagenomes</taxon>
    </lineage>
</organism>
<dbReference type="PANTHER" id="PTHR43538">
    <property type="entry name" value="ALPHA-IPM SYNTHASE/HOMOCITRATE SYNTHASE"/>
    <property type="match status" value="1"/>
</dbReference>
<evidence type="ECO:0000256" key="1">
    <source>
        <dbReference type="ARBA" id="ARBA00006154"/>
    </source>
</evidence>
<dbReference type="InterPro" id="IPR005675">
    <property type="entry name" value="Citramal_synthase"/>
</dbReference>
<evidence type="ECO:0000313" key="5">
    <source>
        <dbReference type="EMBL" id="MPN62221.1"/>
    </source>
</evidence>
<reference evidence="5" key="1">
    <citation type="submission" date="2019-08" db="EMBL/GenBank/DDBJ databases">
        <authorList>
            <person name="Kucharzyk K."/>
            <person name="Murdoch R.W."/>
            <person name="Higgins S."/>
            <person name="Loffler F."/>
        </authorList>
    </citation>
    <scope>NUCLEOTIDE SEQUENCE</scope>
</reference>
<sequence length="85" mass="9473">MHALDQALRRAIGAFYPVLNDVYLVDYKVRVLESGQAAGSRVRVLIESTDGERRWTTVGASTDIIEASFSAIVDSLEYKLLKENI</sequence>